<comment type="caution">
    <text evidence="7">The sequence shown here is derived from an EMBL/GenBank/DDBJ whole genome shotgun (WGS) entry which is preliminary data.</text>
</comment>
<dbReference type="PANTHER" id="PTHR11827:SF72">
    <property type="entry name" value="GH08340P"/>
    <property type="match status" value="1"/>
</dbReference>
<feature type="transmembrane region" description="Helical" evidence="5">
    <location>
        <begin position="321"/>
        <end position="337"/>
    </location>
</feature>
<gene>
    <name evidence="7" type="ORF">KJ970_16830</name>
</gene>
<reference evidence="7" key="1">
    <citation type="submission" date="2021-05" db="EMBL/GenBank/DDBJ databases">
        <title>Energy efficiency and biological interactions define the core microbiome of deep oligotrophic groundwater.</title>
        <authorList>
            <person name="Mehrshad M."/>
            <person name="Lopez-Fernandez M."/>
            <person name="Bell E."/>
            <person name="Bernier-Latmani R."/>
            <person name="Bertilsson S."/>
            <person name="Dopson M."/>
        </authorList>
    </citation>
    <scope>NUCLEOTIDE SEQUENCE</scope>
    <source>
        <strain evidence="7">Modern_marine.mb.64</strain>
    </source>
</reference>
<protein>
    <submittedName>
        <fullName evidence="7">Na-K-Cl cotransporter</fullName>
    </submittedName>
</protein>
<proteinExistence type="predicted"/>
<evidence type="ECO:0000313" key="7">
    <source>
        <dbReference type="EMBL" id="MBU2692581.1"/>
    </source>
</evidence>
<evidence type="ECO:0000256" key="5">
    <source>
        <dbReference type="SAM" id="Phobius"/>
    </source>
</evidence>
<evidence type="ECO:0000256" key="1">
    <source>
        <dbReference type="ARBA" id="ARBA00004141"/>
    </source>
</evidence>
<dbReference type="AlphaFoldDB" id="A0A948RZ06"/>
<evidence type="ECO:0000256" key="2">
    <source>
        <dbReference type="ARBA" id="ARBA00022692"/>
    </source>
</evidence>
<evidence type="ECO:0000259" key="6">
    <source>
        <dbReference type="Pfam" id="PF00324"/>
    </source>
</evidence>
<feature type="transmembrane region" description="Helical" evidence="5">
    <location>
        <begin position="51"/>
        <end position="74"/>
    </location>
</feature>
<dbReference type="InterPro" id="IPR004842">
    <property type="entry name" value="SLC12A_fam"/>
</dbReference>
<dbReference type="Proteomes" id="UP000777784">
    <property type="component" value="Unassembled WGS sequence"/>
</dbReference>
<evidence type="ECO:0000313" key="8">
    <source>
        <dbReference type="Proteomes" id="UP000777784"/>
    </source>
</evidence>
<accession>A0A948RZ06</accession>
<dbReference type="Pfam" id="PF00324">
    <property type="entry name" value="AA_permease"/>
    <property type="match status" value="1"/>
</dbReference>
<feature type="transmembrane region" description="Helical" evidence="5">
    <location>
        <begin position="16"/>
        <end position="39"/>
    </location>
</feature>
<dbReference type="EMBL" id="JAHJDP010000096">
    <property type="protein sequence ID" value="MBU2692581.1"/>
    <property type="molecule type" value="Genomic_DNA"/>
</dbReference>
<feature type="transmembrane region" description="Helical" evidence="5">
    <location>
        <begin position="343"/>
        <end position="365"/>
    </location>
</feature>
<organism evidence="7 8">
    <name type="scientific">Eiseniibacteriota bacterium</name>
    <dbReference type="NCBI Taxonomy" id="2212470"/>
    <lineage>
        <taxon>Bacteria</taxon>
        <taxon>Candidatus Eiseniibacteriota</taxon>
    </lineage>
</organism>
<evidence type="ECO:0000256" key="4">
    <source>
        <dbReference type="ARBA" id="ARBA00023136"/>
    </source>
</evidence>
<feature type="transmembrane region" description="Helical" evidence="5">
    <location>
        <begin position="194"/>
        <end position="216"/>
    </location>
</feature>
<name>A0A948RZ06_UNCEI</name>
<evidence type="ECO:0000256" key="3">
    <source>
        <dbReference type="ARBA" id="ARBA00022989"/>
    </source>
</evidence>
<feature type="transmembrane region" description="Helical" evidence="5">
    <location>
        <begin position="159"/>
        <end position="182"/>
    </location>
</feature>
<dbReference type="PANTHER" id="PTHR11827">
    <property type="entry name" value="SOLUTE CARRIER FAMILY 12, CATION COTRANSPORTERS"/>
    <property type="match status" value="1"/>
</dbReference>
<keyword evidence="4 5" id="KW-0472">Membrane</keyword>
<feature type="domain" description="Amino acid permease/ SLC12A" evidence="6">
    <location>
        <begin position="22"/>
        <end position="460"/>
    </location>
</feature>
<feature type="transmembrane region" description="Helical" evidence="5">
    <location>
        <begin position="377"/>
        <end position="396"/>
    </location>
</feature>
<dbReference type="InterPro" id="IPR004841">
    <property type="entry name" value="AA-permease/SLC12A_dom"/>
</dbReference>
<dbReference type="Gene3D" id="1.20.1740.10">
    <property type="entry name" value="Amino acid/polyamine transporter I"/>
    <property type="match status" value="1"/>
</dbReference>
<dbReference type="GO" id="GO:0015377">
    <property type="term" value="F:chloride:monoatomic cation symporter activity"/>
    <property type="evidence" value="ECO:0007669"/>
    <property type="project" value="InterPro"/>
</dbReference>
<feature type="transmembrane region" description="Helical" evidence="5">
    <location>
        <begin position="95"/>
        <end position="117"/>
    </location>
</feature>
<dbReference type="GO" id="GO:0016020">
    <property type="term" value="C:membrane"/>
    <property type="evidence" value="ECO:0007669"/>
    <property type="project" value="UniProtKB-SubCell"/>
</dbReference>
<feature type="transmembrane region" description="Helical" evidence="5">
    <location>
        <begin position="228"/>
        <end position="248"/>
    </location>
</feature>
<keyword evidence="2 5" id="KW-0812">Transmembrane</keyword>
<feature type="transmembrane region" description="Helical" evidence="5">
    <location>
        <begin position="129"/>
        <end position="147"/>
    </location>
</feature>
<sequence>MFGRSKKNQVPSDGKLGTFLGVFTPTILTILGVIMYLRFGWVTGQVGLVKTLIIVALANGITLITTLSFSAIATNIRLGGGGAYYIISRSLGLEFGGAIGLPLFLSQVFSVTLYAFGLAESMRILWPDVPVQPAAFVIVIAVGALAYRGARLALSVQTPILFFIALSLGALVFGVLFGPGVTAVSDLPAPRSDFWVVFAVFFPAVTGIMAGLGLSGDLRDPIKSIPRGAIGATLVGFIVYLLIPFILIKGASFEALRQEPLIWTKIAPLGAILILPGLWGAIFSSAVGSILGAPRTLQAMASDGLVLSFLGRGSKGGSEPIVGLIVSIIIALAAVMLGDLNAVAPVVTMFFLTVYGMVNLVAAVESISGDPSWRPRLHVHWAFCLLGAVGCFAVMFLINAKAAVAAIIIEILLWAFLARRERQAGWGDVRRDIYEALIRWSLVRLSRRPMTARNWRPHVLAFVDSAERHLDLIRFGTWFSQGRGVVTVCELVVGDLIMEKIDFREKEEKISRTLKRERLVAFGEVDIVPDVISGITDVSQANGIAGLNSNTILLGWSRNPEKRVDFLRVVNRLEKLGKSVIIGRIQPGLIPRENEERIIHVWWGGLKHNSDLMLLLAHLITRNPEWRSSQIVILSVASNEHMKANTEHYLESLIPAIRIVAEVQVMIAEKDRTIKEIISEKSAEADIVFLGLDPPENDKDIIKYATYLEEFSEPLRTVFFVKNSSLFVGQLVQTWDEVAAVSPETENKNSAPQNTDPGV</sequence>
<feature type="transmembrane region" description="Helical" evidence="5">
    <location>
        <begin position="268"/>
        <end position="291"/>
    </location>
</feature>
<comment type="subcellular location">
    <subcellularLocation>
        <location evidence="1">Membrane</location>
        <topology evidence="1">Multi-pass membrane protein</topology>
    </subcellularLocation>
</comment>
<keyword evidence="3 5" id="KW-1133">Transmembrane helix</keyword>